<proteinExistence type="predicted"/>
<keyword evidence="2" id="KW-1185">Reference proteome</keyword>
<gene>
    <name evidence="1" type="ORF">Q8A67_006387</name>
</gene>
<organism evidence="1 2">
    <name type="scientific">Cirrhinus molitorella</name>
    <name type="common">mud carp</name>
    <dbReference type="NCBI Taxonomy" id="172907"/>
    <lineage>
        <taxon>Eukaryota</taxon>
        <taxon>Metazoa</taxon>
        <taxon>Chordata</taxon>
        <taxon>Craniata</taxon>
        <taxon>Vertebrata</taxon>
        <taxon>Euteleostomi</taxon>
        <taxon>Actinopterygii</taxon>
        <taxon>Neopterygii</taxon>
        <taxon>Teleostei</taxon>
        <taxon>Ostariophysi</taxon>
        <taxon>Cypriniformes</taxon>
        <taxon>Cyprinidae</taxon>
        <taxon>Labeoninae</taxon>
        <taxon>Labeonini</taxon>
        <taxon>Cirrhinus</taxon>
    </lineage>
</organism>
<comment type="caution">
    <text evidence="1">The sequence shown here is derived from an EMBL/GenBank/DDBJ whole genome shotgun (WGS) entry which is preliminary data.</text>
</comment>
<dbReference type="AlphaFoldDB" id="A0AA88TSP9"/>
<reference evidence="1" key="1">
    <citation type="submission" date="2023-08" db="EMBL/GenBank/DDBJ databases">
        <title>Chromosome-level Genome Assembly of mud carp (Cirrhinus molitorella).</title>
        <authorList>
            <person name="Liu H."/>
        </authorList>
    </citation>
    <scope>NUCLEOTIDE SEQUENCE</scope>
    <source>
        <strain evidence="1">Prfri</strain>
        <tissue evidence="1">Muscle</tissue>
    </source>
</reference>
<dbReference type="Proteomes" id="UP001187343">
    <property type="component" value="Unassembled WGS sequence"/>
</dbReference>
<accession>A0AA88TSP9</accession>
<evidence type="ECO:0000313" key="2">
    <source>
        <dbReference type="Proteomes" id="UP001187343"/>
    </source>
</evidence>
<sequence length="71" mass="7836">MHYSAEAIDLQNFLMSATSRMDRQEGQILATGQAVQDLVAQVSELSSRLQQLRFPPDIAESTAAVFLLLRG</sequence>
<evidence type="ECO:0000313" key="1">
    <source>
        <dbReference type="EMBL" id="KAK2907402.1"/>
    </source>
</evidence>
<name>A0AA88TSP9_9TELE</name>
<dbReference type="EMBL" id="JAUYZG010000005">
    <property type="protein sequence ID" value="KAK2907402.1"/>
    <property type="molecule type" value="Genomic_DNA"/>
</dbReference>
<protein>
    <submittedName>
        <fullName evidence="1">Uncharacterized protein</fullName>
    </submittedName>
</protein>